<sequence length="144" mass="16902">MHLTPQFSMQQVAIMWEFLHINPCLVVCGDMLLMVDLKVIELNGSYSSIFEIFHLDFSVQPAKWVKMEKLENQALFVSLDKWNPSFSCMSPERWGGKSSCIYVAKLFEYHDETWTAVELGQPVQKSTIHCMYCWFFHSHRTITR</sequence>
<dbReference type="PANTHER" id="PTHR33800:SF15">
    <property type="entry name" value="F-BOX DOMAIN-CONTAINING PROTEIN"/>
    <property type="match status" value="1"/>
</dbReference>
<reference evidence="2" key="2">
    <citation type="journal article" date="2015" name="Data Brief">
        <title>Shoot transcriptome of the giant reed, Arundo donax.</title>
        <authorList>
            <person name="Barrero R.A."/>
            <person name="Guerrero F.D."/>
            <person name="Moolhuijzen P."/>
            <person name="Goolsby J.A."/>
            <person name="Tidwell J."/>
            <person name="Bellgard S.E."/>
            <person name="Bellgard M.I."/>
        </authorList>
    </citation>
    <scope>NUCLEOTIDE SEQUENCE</scope>
    <source>
        <tissue evidence="2">Shoot tissue taken approximately 20 cm above the soil surface</tissue>
    </source>
</reference>
<evidence type="ECO:0000259" key="1">
    <source>
        <dbReference type="Pfam" id="PF03478"/>
    </source>
</evidence>
<name>A0A0A9CJN7_ARUDO</name>
<proteinExistence type="predicted"/>
<organism evidence="2">
    <name type="scientific">Arundo donax</name>
    <name type="common">Giant reed</name>
    <name type="synonym">Donax arundinaceus</name>
    <dbReference type="NCBI Taxonomy" id="35708"/>
    <lineage>
        <taxon>Eukaryota</taxon>
        <taxon>Viridiplantae</taxon>
        <taxon>Streptophyta</taxon>
        <taxon>Embryophyta</taxon>
        <taxon>Tracheophyta</taxon>
        <taxon>Spermatophyta</taxon>
        <taxon>Magnoliopsida</taxon>
        <taxon>Liliopsida</taxon>
        <taxon>Poales</taxon>
        <taxon>Poaceae</taxon>
        <taxon>PACMAD clade</taxon>
        <taxon>Arundinoideae</taxon>
        <taxon>Arundineae</taxon>
        <taxon>Arundo</taxon>
    </lineage>
</organism>
<reference evidence="2" key="1">
    <citation type="submission" date="2014-09" db="EMBL/GenBank/DDBJ databases">
        <authorList>
            <person name="Magalhaes I.L.F."/>
            <person name="Oliveira U."/>
            <person name="Santos F.R."/>
            <person name="Vidigal T.H.D.A."/>
            <person name="Brescovit A.D."/>
            <person name="Santos A.J."/>
        </authorList>
    </citation>
    <scope>NUCLEOTIDE SEQUENCE</scope>
    <source>
        <tissue evidence="2">Shoot tissue taken approximately 20 cm above the soil surface</tissue>
    </source>
</reference>
<feature type="domain" description="KIB1-4 beta-propeller" evidence="1">
    <location>
        <begin position="25"/>
        <end position="111"/>
    </location>
</feature>
<dbReference type="AlphaFoldDB" id="A0A0A9CJN7"/>
<dbReference type="PANTHER" id="PTHR33800">
    <property type="entry name" value="OS06G0113600 PROTEIN"/>
    <property type="match status" value="1"/>
</dbReference>
<evidence type="ECO:0000313" key="2">
    <source>
        <dbReference type="EMBL" id="JAD75806.1"/>
    </source>
</evidence>
<accession>A0A0A9CJN7</accession>
<protein>
    <recommendedName>
        <fullName evidence="1">KIB1-4 beta-propeller domain-containing protein</fullName>
    </recommendedName>
</protein>
<dbReference type="Pfam" id="PF03478">
    <property type="entry name" value="Beta-prop_KIB1-4"/>
    <property type="match status" value="1"/>
</dbReference>
<dbReference type="InterPro" id="IPR005174">
    <property type="entry name" value="KIB1-4_b-propeller"/>
</dbReference>
<dbReference type="EMBL" id="GBRH01222089">
    <property type="protein sequence ID" value="JAD75806.1"/>
    <property type="molecule type" value="Transcribed_RNA"/>
</dbReference>